<gene>
    <name evidence="1" type="primary">Cni-EEED8.3</name>
    <name evidence="1" type="synonym">Cnig_chr_II.g6386</name>
    <name evidence="1" type="ORF">B9Z55_006386</name>
</gene>
<dbReference type="STRING" id="1611254.A0A2G5V5M0"/>
<comment type="caution">
    <text evidence="1">The sequence shown here is derived from an EMBL/GenBank/DDBJ whole genome shotgun (WGS) entry which is preliminary data.</text>
</comment>
<dbReference type="GO" id="GO:0008289">
    <property type="term" value="F:lipid binding"/>
    <property type="evidence" value="ECO:0007669"/>
    <property type="project" value="InterPro"/>
</dbReference>
<dbReference type="AlphaFoldDB" id="A0A2G5V5M0"/>
<reference evidence="2" key="1">
    <citation type="submission" date="2017-10" db="EMBL/GenBank/DDBJ databases">
        <title>Rapid genome shrinkage in a self-fertile nematode reveals novel sperm competition proteins.</title>
        <authorList>
            <person name="Yin D."/>
            <person name="Schwarz E.M."/>
            <person name="Thomas C.G."/>
            <person name="Felde R.L."/>
            <person name="Korf I.F."/>
            <person name="Cutter A.D."/>
            <person name="Schartner C.M."/>
            <person name="Ralston E.J."/>
            <person name="Meyer B.J."/>
            <person name="Haag E.S."/>
        </authorList>
    </citation>
    <scope>NUCLEOTIDE SEQUENCE [LARGE SCALE GENOMIC DNA]</scope>
    <source>
        <strain evidence="2">JU1422</strain>
    </source>
</reference>
<dbReference type="SUPFAM" id="SSF50814">
    <property type="entry name" value="Lipocalins"/>
    <property type="match status" value="1"/>
</dbReference>
<dbReference type="PRINTS" id="PR00178">
    <property type="entry name" value="FATTYACIDBP"/>
</dbReference>
<dbReference type="InterPro" id="IPR012674">
    <property type="entry name" value="Calycin"/>
</dbReference>
<protein>
    <submittedName>
        <fullName evidence="1">Uncharacterized protein</fullName>
    </submittedName>
</protein>
<dbReference type="EMBL" id="PDUG01000002">
    <property type="protein sequence ID" value="PIC46816.1"/>
    <property type="molecule type" value="Genomic_DNA"/>
</dbReference>
<evidence type="ECO:0000313" key="2">
    <source>
        <dbReference type="Proteomes" id="UP000230233"/>
    </source>
</evidence>
<dbReference type="Gene3D" id="2.40.128.20">
    <property type="match status" value="1"/>
</dbReference>
<organism evidence="1 2">
    <name type="scientific">Caenorhabditis nigoni</name>
    <dbReference type="NCBI Taxonomy" id="1611254"/>
    <lineage>
        <taxon>Eukaryota</taxon>
        <taxon>Metazoa</taxon>
        <taxon>Ecdysozoa</taxon>
        <taxon>Nematoda</taxon>
        <taxon>Chromadorea</taxon>
        <taxon>Rhabditida</taxon>
        <taxon>Rhabditina</taxon>
        <taxon>Rhabditomorpha</taxon>
        <taxon>Rhabditoidea</taxon>
        <taxon>Rhabditidae</taxon>
        <taxon>Peloderinae</taxon>
        <taxon>Caenorhabditis</taxon>
    </lineage>
</organism>
<evidence type="ECO:0000313" key="1">
    <source>
        <dbReference type="EMBL" id="PIC46816.1"/>
    </source>
</evidence>
<keyword evidence="2" id="KW-1185">Reference proteome</keyword>
<dbReference type="Proteomes" id="UP000230233">
    <property type="component" value="Chromosome II"/>
</dbReference>
<dbReference type="OrthoDB" id="5794314at2759"/>
<name>A0A2G5V5M0_9PELO</name>
<sequence length="183" mass="20630">MSVVSAFDENIDYDSSFEVVEDEHLKSESFQFVITKGGETNTINIESAEDSAPILTSIVGKWKPISSDNLEDYFKRNNMTELNELAWQHGIVCYELKGGLLHVHTELLNKKLSASVFKLNDKVNSGNNSVVSLVENNSLNTVCTNPSEDGKELWKVERFIKNGKLVIINQHGGFKCERTYQRV</sequence>
<accession>A0A2G5V5M0</accession>
<dbReference type="InterPro" id="IPR000463">
    <property type="entry name" value="Fatty_acid-bd"/>
</dbReference>
<proteinExistence type="predicted"/>